<feature type="region of interest" description="Disordered" evidence="1">
    <location>
        <begin position="172"/>
        <end position="261"/>
    </location>
</feature>
<dbReference type="InterPro" id="IPR051291">
    <property type="entry name" value="CIMAP"/>
</dbReference>
<dbReference type="EMBL" id="NCKV01002145">
    <property type="protein sequence ID" value="RWS27261.1"/>
    <property type="molecule type" value="Genomic_DNA"/>
</dbReference>
<proteinExistence type="predicted"/>
<accession>A0A443SIA6</accession>
<dbReference type="VEuPathDB" id="VectorBase:LDEU004778"/>
<feature type="region of interest" description="Disordered" evidence="1">
    <location>
        <begin position="64"/>
        <end position="83"/>
    </location>
</feature>
<evidence type="ECO:0000313" key="3">
    <source>
        <dbReference type="Proteomes" id="UP000288716"/>
    </source>
</evidence>
<dbReference type="AlphaFoldDB" id="A0A443SIA6"/>
<dbReference type="Proteomes" id="UP000288716">
    <property type="component" value="Unassembled WGS sequence"/>
</dbReference>
<organism evidence="2 3">
    <name type="scientific">Leptotrombidium deliense</name>
    <dbReference type="NCBI Taxonomy" id="299467"/>
    <lineage>
        <taxon>Eukaryota</taxon>
        <taxon>Metazoa</taxon>
        <taxon>Ecdysozoa</taxon>
        <taxon>Arthropoda</taxon>
        <taxon>Chelicerata</taxon>
        <taxon>Arachnida</taxon>
        <taxon>Acari</taxon>
        <taxon>Acariformes</taxon>
        <taxon>Trombidiformes</taxon>
        <taxon>Prostigmata</taxon>
        <taxon>Anystina</taxon>
        <taxon>Parasitengona</taxon>
        <taxon>Trombiculoidea</taxon>
        <taxon>Trombiculidae</taxon>
        <taxon>Leptotrombidium</taxon>
    </lineage>
</organism>
<dbReference type="OrthoDB" id="406368at2759"/>
<gene>
    <name evidence="2" type="ORF">B4U80_03413</name>
</gene>
<dbReference type="Pfam" id="PF07004">
    <property type="entry name" value="SHIPPO-rpt"/>
    <property type="match status" value="6"/>
</dbReference>
<name>A0A443SIA6_9ACAR</name>
<dbReference type="PANTHER" id="PTHR21580:SF28">
    <property type="entry name" value="BOREALIN N-TERMINAL DOMAIN-CONTAINING PROTEIN-RELATED"/>
    <property type="match status" value="1"/>
</dbReference>
<reference evidence="2 3" key="1">
    <citation type="journal article" date="2018" name="Gigascience">
        <title>Genomes of trombidid mites reveal novel predicted allergens and laterally-transferred genes associated with secondary metabolism.</title>
        <authorList>
            <person name="Dong X."/>
            <person name="Chaisiri K."/>
            <person name="Xia D."/>
            <person name="Armstrong S.D."/>
            <person name="Fang Y."/>
            <person name="Donnelly M.J."/>
            <person name="Kadowaki T."/>
            <person name="McGarry J.W."/>
            <person name="Darby A.C."/>
            <person name="Makepeace B.L."/>
        </authorList>
    </citation>
    <scope>NUCLEOTIDE SEQUENCE [LARGE SCALE GENOMIC DNA]</scope>
    <source>
        <strain evidence="2">UoL-UT</strain>
    </source>
</reference>
<evidence type="ECO:0000256" key="1">
    <source>
        <dbReference type="SAM" id="MobiDB-lite"/>
    </source>
</evidence>
<protein>
    <submittedName>
        <fullName evidence="2">Outer dense fiber protein 3-like protein</fullName>
    </submittedName>
</protein>
<keyword evidence="3" id="KW-1185">Reference proteome</keyword>
<dbReference type="GO" id="GO:0005856">
    <property type="term" value="C:cytoskeleton"/>
    <property type="evidence" value="ECO:0007669"/>
    <property type="project" value="TreeGrafter"/>
</dbReference>
<dbReference type="InterPro" id="IPR010736">
    <property type="entry name" value="SHIPPO-rpt"/>
</dbReference>
<comment type="caution">
    <text evidence="2">The sequence shown here is derived from an EMBL/GenBank/DDBJ whole genome shotgun (WGS) entry which is preliminary data.</text>
</comment>
<sequence>TSECSGYYVQQRPWTPTKRRGPIAAEFVTPGPAAFNIPTTFGPKSNDARKVKSPAFSFGIKIDEKIDTSTPGPGEYEVEGVTKSGKDWSQAAFISPKLKEAEPFITPGPGEYEVEGVTKSGKDWSQAAFISPKLKEAEPFITPPPGAYDPQKSFPAVKVQAPSYTFGAKLKDVKNDNTPSPCEYNTDKGVNQLSTHQQPPNFTIGLKLNSTSTENIPGPGDYNVPTPDTYKQKKPPSYTLSYRTTVPGDKTRKPSPTEYQTEKVRYIKFQHSEVHFQGLD</sequence>
<feature type="non-terminal residue" evidence="2">
    <location>
        <position position="1"/>
    </location>
</feature>
<feature type="compositionally biased region" description="Polar residues" evidence="1">
    <location>
        <begin position="188"/>
        <end position="201"/>
    </location>
</feature>
<evidence type="ECO:0000313" key="2">
    <source>
        <dbReference type="EMBL" id="RWS27261.1"/>
    </source>
</evidence>
<dbReference type="PANTHER" id="PTHR21580">
    <property type="entry name" value="SHIPPO-1-RELATED"/>
    <property type="match status" value="1"/>
</dbReference>